<dbReference type="InterPro" id="IPR036866">
    <property type="entry name" value="RibonucZ/Hydroxyglut_hydro"/>
</dbReference>
<dbReference type="Gene3D" id="3.60.15.10">
    <property type="entry name" value="Ribonuclease Z/Hydroxyacylglutathione hydrolase-like"/>
    <property type="match status" value="1"/>
</dbReference>
<dbReference type="CDD" id="cd07723">
    <property type="entry name" value="hydroxyacylglutathione_hydrolase_MBL-fold"/>
    <property type="match status" value="1"/>
</dbReference>
<comment type="pathway">
    <text evidence="3">Secondary metabolite metabolism; methylglyoxal degradation; (R)-lactate from methylglyoxal: step 2/2.</text>
</comment>
<evidence type="ECO:0000256" key="9">
    <source>
        <dbReference type="ARBA" id="ARBA00031044"/>
    </source>
</evidence>
<comment type="cofactor">
    <cofactor evidence="2">
        <name>Zn(2+)</name>
        <dbReference type="ChEBI" id="CHEBI:29105"/>
    </cofactor>
</comment>
<organism evidence="11 12">
    <name type="scientific">Mesorhabditis belari</name>
    <dbReference type="NCBI Taxonomy" id="2138241"/>
    <lineage>
        <taxon>Eukaryota</taxon>
        <taxon>Metazoa</taxon>
        <taxon>Ecdysozoa</taxon>
        <taxon>Nematoda</taxon>
        <taxon>Chromadorea</taxon>
        <taxon>Rhabditida</taxon>
        <taxon>Rhabditina</taxon>
        <taxon>Rhabditomorpha</taxon>
        <taxon>Rhabditoidea</taxon>
        <taxon>Rhabditidae</taxon>
        <taxon>Mesorhabditinae</taxon>
        <taxon>Mesorhabditis</taxon>
    </lineage>
</organism>
<dbReference type="GO" id="GO:0019243">
    <property type="term" value="P:methylglyoxal catabolic process to D-lactate via S-lactoyl-glutathione"/>
    <property type="evidence" value="ECO:0007669"/>
    <property type="project" value="InterPro"/>
</dbReference>
<dbReference type="FunFam" id="3.60.15.10:FF:000019">
    <property type="entry name" value="Hydroxyacylglutathione hydrolase, mitochondrial"/>
    <property type="match status" value="1"/>
</dbReference>
<dbReference type="GO" id="GO:0046872">
    <property type="term" value="F:metal ion binding"/>
    <property type="evidence" value="ECO:0007669"/>
    <property type="project" value="UniProtKB-KW"/>
</dbReference>
<dbReference type="EC" id="3.1.2.6" evidence="5"/>
<dbReference type="WBParaSite" id="MBELARI_LOCUS2595">
    <property type="protein sequence ID" value="MBELARI_LOCUS2595"/>
    <property type="gene ID" value="MBELARI_LOCUS2595"/>
</dbReference>
<reference evidence="12" key="1">
    <citation type="submission" date="2024-02" db="UniProtKB">
        <authorList>
            <consortium name="WormBaseParasite"/>
        </authorList>
    </citation>
    <scope>IDENTIFICATION</scope>
</reference>
<keyword evidence="6" id="KW-0479">Metal-binding</keyword>
<dbReference type="Pfam" id="PF16123">
    <property type="entry name" value="HAGH_C"/>
    <property type="match status" value="1"/>
</dbReference>
<proteinExistence type="inferred from homology"/>
<evidence type="ECO:0000256" key="3">
    <source>
        <dbReference type="ARBA" id="ARBA00004963"/>
    </source>
</evidence>
<dbReference type="InterPro" id="IPR035680">
    <property type="entry name" value="Clx_II_MBL"/>
</dbReference>
<name>A0AAF3F6Z3_9BILA</name>
<sequence>MYFSVLRAAKQISINRMLQVIPVPALEDNYMYLVFDSEKKHAAAVDPVEPEKIQKIANELSLSICAALVTHHHWDHAGGMKQFRELYPDPSIKIYGGDARIDCLDVHLKHEDHFEFGGLKTRALSTPCHTKGHICYYVERGNERVVLTGDTLFIAGCGKFFEGTAEQMQRNLNEVLASLPDDTRVYPGHEYTSSNLKFAKHIEPNNQDVIAKLKFSLDCDAKKQPTVPSTIGEEKKINPFMRVNSNEIQKQVSAISPVDVMAKLREAKNQFRPANFACK</sequence>
<evidence type="ECO:0000256" key="4">
    <source>
        <dbReference type="ARBA" id="ARBA00006759"/>
    </source>
</evidence>
<dbReference type="InterPro" id="IPR032282">
    <property type="entry name" value="HAGH_C"/>
</dbReference>
<evidence type="ECO:0000256" key="7">
    <source>
        <dbReference type="ARBA" id="ARBA00022801"/>
    </source>
</evidence>
<dbReference type="PIRSF" id="PIRSF005457">
    <property type="entry name" value="Glx"/>
    <property type="match status" value="1"/>
</dbReference>
<dbReference type="InterPro" id="IPR001279">
    <property type="entry name" value="Metallo-B-lactamas"/>
</dbReference>
<evidence type="ECO:0000256" key="1">
    <source>
        <dbReference type="ARBA" id="ARBA00001623"/>
    </source>
</evidence>
<dbReference type="PANTHER" id="PTHR11935:SF94">
    <property type="entry name" value="TENZING NORGAY, ISOFORM C"/>
    <property type="match status" value="1"/>
</dbReference>
<keyword evidence="8" id="KW-0862">Zinc</keyword>
<evidence type="ECO:0000256" key="6">
    <source>
        <dbReference type="ARBA" id="ARBA00022723"/>
    </source>
</evidence>
<evidence type="ECO:0000256" key="8">
    <source>
        <dbReference type="ARBA" id="ARBA00022833"/>
    </source>
</evidence>
<dbReference type="Proteomes" id="UP000887575">
    <property type="component" value="Unassembled WGS sequence"/>
</dbReference>
<feature type="domain" description="Metallo-beta-lactamase" evidence="10">
    <location>
        <begin position="28"/>
        <end position="189"/>
    </location>
</feature>
<comment type="similarity">
    <text evidence="4">Belongs to the metallo-beta-lactamase superfamily. Glyoxalase II family.</text>
</comment>
<evidence type="ECO:0000259" key="10">
    <source>
        <dbReference type="SMART" id="SM00849"/>
    </source>
</evidence>
<dbReference type="Pfam" id="PF00753">
    <property type="entry name" value="Lactamase_B"/>
    <property type="match status" value="1"/>
</dbReference>
<accession>A0AAF3F6Z3</accession>
<dbReference type="AlphaFoldDB" id="A0AAF3F6Z3"/>
<evidence type="ECO:0000256" key="2">
    <source>
        <dbReference type="ARBA" id="ARBA00001947"/>
    </source>
</evidence>
<dbReference type="InterPro" id="IPR017782">
    <property type="entry name" value="Hydroxyacylglutathione_Hdrlase"/>
</dbReference>
<keyword evidence="11" id="KW-1185">Reference proteome</keyword>
<protein>
    <recommendedName>
        <fullName evidence="5">hydroxyacylglutathione hydrolase</fullName>
        <ecNumber evidence="5">3.1.2.6</ecNumber>
    </recommendedName>
    <alternativeName>
        <fullName evidence="9">Glyoxalase II</fullName>
    </alternativeName>
</protein>
<dbReference type="SMART" id="SM00849">
    <property type="entry name" value="Lactamase_B"/>
    <property type="match status" value="1"/>
</dbReference>
<dbReference type="GO" id="GO:0004416">
    <property type="term" value="F:hydroxyacylglutathione hydrolase activity"/>
    <property type="evidence" value="ECO:0007669"/>
    <property type="project" value="UniProtKB-EC"/>
</dbReference>
<comment type="catalytic activity">
    <reaction evidence="1">
        <text>an S-(2-hydroxyacyl)glutathione + H2O = a 2-hydroxy carboxylate + glutathione + H(+)</text>
        <dbReference type="Rhea" id="RHEA:21864"/>
        <dbReference type="ChEBI" id="CHEBI:15377"/>
        <dbReference type="ChEBI" id="CHEBI:15378"/>
        <dbReference type="ChEBI" id="CHEBI:57925"/>
        <dbReference type="ChEBI" id="CHEBI:58896"/>
        <dbReference type="ChEBI" id="CHEBI:71261"/>
        <dbReference type="EC" id="3.1.2.6"/>
    </reaction>
</comment>
<dbReference type="NCBIfam" id="TIGR03413">
    <property type="entry name" value="GSH_gloB"/>
    <property type="match status" value="1"/>
</dbReference>
<evidence type="ECO:0000313" key="11">
    <source>
        <dbReference type="Proteomes" id="UP000887575"/>
    </source>
</evidence>
<keyword evidence="7" id="KW-0378">Hydrolase</keyword>
<evidence type="ECO:0000256" key="5">
    <source>
        <dbReference type="ARBA" id="ARBA00011917"/>
    </source>
</evidence>
<dbReference type="SUPFAM" id="SSF56281">
    <property type="entry name" value="Metallo-hydrolase/oxidoreductase"/>
    <property type="match status" value="1"/>
</dbReference>
<dbReference type="HAMAP" id="MF_01374">
    <property type="entry name" value="Glyoxalase_2"/>
    <property type="match status" value="1"/>
</dbReference>
<dbReference type="PANTHER" id="PTHR11935">
    <property type="entry name" value="BETA LACTAMASE DOMAIN"/>
    <property type="match status" value="1"/>
</dbReference>
<evidence type="ECO:0000313" key="12">
    <source>
        <dbReference type="WBParaSite" id="MBELARI_LOCUS2595"/>
    </source>
</evidence>